<protein>
    <submittedName>
        <fullName evidence="2">TRASH domain protein</fullName>
    </submittedName>
</protein>
<feature type="domain" description="TRASH" evidence="1">
    <location>
        <begin position="45"/>
        <end position="82"/>
    </location>
</feature>
<dbReference type="AlphaFoldDB" id="A0A0H3A8A1"/>
<reference evidence="3" key="1">
    <citation type="journal article" date="2009" name="Environ. Microbiol.">
        <title>Contribution of mobile genetic elements to Desulfovibrio vulgaris genome plasticity.</title>
        <authorList>
            <person name="Walker C.B."/>
            <person name="Stolyar S."/>
            <person name="Chivian D."/>
            <person name="Pinel N."/>
            <person name="Gabster J.A."/>
            <person name="Dehal P.S."/>
            <person name="He Z."/>
            <person name="Yang Z.K."/>
            <person name="Yen H.C."/>
            <person name="Zhou J."/>
            <person name="Wall J.D."/>
            <person name="Hazen T.C."/>
            <person name="Arkin A.P."/>
            <person name="Stahl D.A."/>
        </authorList>
    </citation>
    <scope>NUCLEOTIDE SEQUENCE [LARGE SCALE GENOMIC DNA]</scope>
    <source>
        <strain evidence="3">DP4</strain>
    </source>
</reference>
<dbReference type="GO" id="GO:0008270">
    <property type="term" value="F:zinc ion binding"/>
    <property type="evidence" value="ECO:0007669"/>
    <property type="project" value="InterPro"/>
</dbReference>
<dbReference type="InterPro" id="IPR011017">
    <property type="entry name" value="TRASH_dom"/>
</dbReference>
<proteinExistence type="predicted"/>
<gene>
    <name evidence="2" type="ordered locus">Dvul_1429</name>
</gene>
<dbReference type="KEGG" id="dvl:Dvul_1429"/>
<accession>A0A0H3A8A1</accession>
<evidence type="ECO:0000313" key="2">
    <source>
        <dbReference type="EMBL" id="ABM28447.1"/>
    </source>
</evidence>
<dbReference type="EMBL" id="CP000527">
    <property type="protein sequence ID" value="ABM28447.1"/>
    <property type="molecule type" value="Genomic_DNA"/>
</dbReference>
<name>A0A0H3A8A1_NITV4</name>
<organism evidence="2 3">
    <name type="scientific">Nitratidesulfovibrio vulgaris (strain DP4)</name>
    <name type="common">Desulfovibrio vulgaris</name>
    <dbReference type="NCBI Taxonomy" id="391774"/>
    <lineage>
        <taxon>Bacteria</taxon>
        <taxon>Pseudomonadati</taxon>
        <taxon>Thermodesulfobacteriota</taxon>
        <taxon>Desulfovibrionia</taxon>
        <taxon>Desulfovibrionales</taxon>
        <taxon>Desulfovibrionaceae</taxon>
        <taxon>Nitratidesulfovibrio</taxon>
    </lineage>
</organism>
<dbReference type="Proteomes" id="UP000009173">
    <property type="component" value="Chromosome"/>
</dbReference>
<dbReference type="InterPro" id="IPR010507">
    <property type="entry name" value="Znf_MYM"/>
</dbReference>
<dbReference type="SMART" id="SM00746">
    <property type="entry name" value="TRASH"/>
    <property type="match status" value="1"/>
</dbReference>
<dbReference type="Pfam" id="PF06467">
    <property type="entry name" value="zf-FCS"/>
    <property type="match status" value="1"/>
</dbReference>
<evidence type="ECO:0000313" key="3">
    <source>
        <dbReference type="Proteomes" id="UP000009173"/>
    </source>
</evidence>
<dbReference type="HOGENOM" id="CLU_168222_0_0_7"/>
<dbReference type="RefSeq" id="WP_010938946.1">
    <property type="nucleotide sequence ID" value="NC_008751.1"/>
</dbReference>
<sequence length="99" mass="11371">MLKWIVLVLAGYVLYRLFVNDARKKKKDDKKQKDHLVATGEMVKDPVCGAYVAVDGGVTVRDGDTVHRFCSYECRDAFIKRLQEGGREIPELPREKEEE</sequence>
<evidence type="ECO:0000259" key="1">
    <source>
        <dbReference type="SMART" id="SM00746"/>
    </source>
</evidence>